<reference evidence="2" key="1">
    <citation type="submission" date="2022-11" db="EMBL/GenBank/DDBJ databases">
        <authorList>
            <person name="Hyden B.L."/>
            <person name="Feng K."/>
            <person name="Yates T."/>
            <person name="Jawdy S."/>
            <person name="Smart L.B."/>
            <person name="Muchero W."/>
        </authorList>
    </citation>
    <scope>NUCLEOTIDE SEQUENCE</scope>
    <source>
        <tissue evidence="2">Shoot tip</tissue>
    </source>
</reference>
<proteinExistence type="predicted"/>
<protein>
    <submittedName>
        <fullName evidence="2">Uncharacterized protein</fullName>
    </submittedName>
</protein>
<evidence type="ECO:0000256" key="1">
    <source>
        <dbReference type="SAM" id="MobiDB-lite"/>
    </source>
</evidence>
<keyword evidence="3" id="KW-1185">Reference proteome</keyword>
<name>A0A9Q0TGR8_SALPP</name>
<dbReference type="AlphaFoldDB" id="A0A9Q0TGR8"/>
<dbReference type="Proteomes" id="UP001151532">
    <property type="component" value="Chromosome 1"/>
</dbReference>
<organism evidence="2 3">
    <name type="scientific">Salix purpurea</name>
    <name type="common">Purple osier willow</name>
    <dbReference type="NCBI Taxonomy" id="77065"/>
    <lineage>
        <taxon>Eukaryota</taxon>
        <taxon>Viridiplantae</taxon>
        <taxon>Streptophyta</taxon>
        <taxon>Embryophyta</taxon>
        <taxon>Tracheophyta</taxon>
        <taxon>Spermatophyta</taxon>
        <taxon>Magnoliopsida</taxon>
        <taxon>eudicotyledons</taxon>
        <taxon>Gunneridae</taxon>
        <taxon>Pentapetalae</taxon>
        <taxon>rosids</taxon>
        <taxon>fabids</taxon>
        <taxon>Malpighiales</taxon>
        <taxon>Salicaceae</taxon>
        <taxon>Saliceae</taxon>
        <taxon>Salix</taxon>
    </lineage>
</organism>
<gene>
    <name evidence="2" type="ORF">OIU79_007767</name>
</gene>
<evidence type="ECO:0000313" key="2">
    <source>
        <dbReference type="EMBL" id="KAJ6711381.1"/>
    </source>
</evidence>
<feature type="region of interest" description="Disordered" evidence="1">
    <location>
        <begin position="30"/>
        <end position="71"/>
    </location>
</feature>
<comment type="caution">
    <text evidence="2">The sequence shown here is derived from an EMBL/GenBank/DDBJ whole genome shotgun (WGS) entry which is preliminary data.</text>
</comment>
<reference evidence="2" key="2">
    <citation type="journal article" date="2023" name="Int. J. Mol. Sci.">
        <title>De Novo Assembly and Annotation of 11 Diverse Shrub Willow (Salix) Genomes Reveals Novel Gene Organization in Sex-Linked Regions.</title>
        <authorList>
            <person name="Hyden B."/>
            <person name="Feng K."/>
            <person name="Yates T.B."/>
            <person name="Jawdy S."/>
            <person name="Cereghino C."/>
            <person name="Smart L.B."/>
            <person name="Muchero W."/>
        </authorList>
    </citation>
    <scope>NUCLEOTIDE SEQUENCE</scope>
    <source>
        <tissue evidence="2">Shoot tip</tissue>
    </source>
</reference>
<sequence>MIKRGVRKMRNLDNHRLSCTRFNLGRIDGKKNSFEASKGRSRRGVRRVDPREINATKKRKEREDNETEVRI</sequence>
<feature type="compositionally biased region" description="Basic and acidic residues" evidence="1">
    <location>
        <begin position="46"/>
        <end position="71"/>
    </location>
</feature>
<evidence type="ECO:0000313" key="3">
    <source>
        <dbReference type="Proteomes" id="UP001151532"/>
    </source>
</evidence>
<dbReference type="EMBL" id="JAPFFK010000015">
    <property type="protein sequence ID" value="KAJ6711381.1"/>
    <property type="molecule type" value="Genomic_DNA"/>
</dbReference>
<accession>A0A9Q0TGR8</accession>